<dbReference type="InterPro" id="IPR036291">
    <property type="entry name" value="NAD(P)-bd_dom_sf"/>
</dbReference>
<dbReference type="Gene3D" id="1.10.1740.10">
    <property type="match status" value="1"/>
</dbReference>
<feature type="binding site" evidence="9">
    <location>
        <position position="124"/>
    </location>
    <ligand>
        <name>1-deoxy-D-xylulose 5-phosphate</name>
        <dbReference type="ChEBI" id="CHEBI:57792"/>
    </ligand>
</feature>
<feature type="binding site" evidence="9">
    <location>
        <position position="125"/>
    </location>
    <ligand>
        <name>NADPH</name>
        <dbReference type="ChEBI" id="CHEBI:57783"/>
    </ligand>
</feature>
<dbReference type="InterPro" id="IPR036169">
    <property type="entry name" value="DXPR_C_sf"/>
</dbReference>
<comment type="function">
    <text evidence="9">Catalyzes the NADPH-dependent rearrangement and reduction of 1-deoxy-D-xylulose-5-phosphate (DXP) to 2-C-methyl-D-erythritol 4-phosphate (MEP).</text>
</comment>
<keyword evidence="3 9" id="KW-0479">Metal-binding</keyword>
<dbReference type="Pfam" id="PF08436">
    <property type="entry name" value="DXP_redisom_C"/>
    <property type="match status" value="1"/>
</dbReference>
<dbReference type="SUPFAM" id="SSF69055">
    <property type="entry name" value="1-deoxy-D-xylulose-5-phosphate reductoisomerase, C-terminal domain"/>
    <property type="match status" value="1"/>
</dbReference>
<dbReference type="FunFam" id="3.40.50.720:FF:000045">
    <property type="entry name" value="1-deoxy-D-xylulose 5-phosphate reductoisomerase"/>
    <property type="match status" value="1"/>
</dbReference>
<reference evidence="13 14" key="1">
    <citation type="submission" date="2017-04" db="EMBL/GenBank/DDBJ databases">
        <authorList>
            <person name="Afonso C.L."/>
            <person name="Miller P.J."/>
            <person name="Scott M.A."/>
            <person name="Spackman E."/>
            <person name="Goraichik I."/>
            <person name="Dimitrov K.M."/>
            <person name="Suarez D.L."/>
            <person name="Swayne D.E."/>
        </authorList>
    </citation>
    <scope>NUCLEOTIDE SEQUENCE [LARGE SCALE GENOMIC DNA]</scope>
    <source>
        <strain evidence="13 14">ToBE</strain>
    </source>
</reference>
<dbReference type="GO" id="GO:0030145">
    <property type="term" value="F:manganese ion binding"/>
    <property type="evidence" value="ECO:0007669"/>
    <property type="project" value="TreeGrafter"/>
</dbReference>
<sequence>MGKGIVILGSTGCIGRQALAVIDSFRDKFQVVALAAGQNIDLLEEQIRRYHPRLAAVLDEEKGKRLKERVSGLGVKVVVGEAGLLSAATFPEAHLVLAAMVGIKSLPAVLAAIQEGKNIALANKEILVVAGKLVMEKARKYGIQILPVDSEHSAIFQCLNRGGRVKKVIITASGGPFRELPREEMDKVTPEMALAHPNWRMGPKISIDSATLMNKGLEVIEAKHLFDLDYEKIEVLIHPQSVVHAIVTYMDGSSFAHLSYPDMRLPIQYALTWPERWDNPYGPYLDLAALGRLTFEKPDEERFPCLRIAMEAGRQGGTLPAVLNAADEVAVELFLQGRIKFPAIPHLIEEVLGRHQKVEDPSLEDIWEADAWARRQIWALIEG</sequence>
<evidence type="ECO:0000313" key="13">
    <source>
        <dbReference type="EMBL" id="SMB95517.1"/>
    </source>
</evidence>
<feature type="binding site" evidence="9">
    <location>
        <position position="218"/>
    </location>
    <ligand>
        <name>1-deoxy-D-xylulose 5-phosphate</name>
        <dbReference type="ChEBI" id="CHEBI:57792"/>
    </ligand>
</feature>
<dbReference type="PANTHER" id="PTHR30525">
    <property type="entry name" value="1-DEOXY-D-XYLULOSE 5-PHOSPHATE REDUCTOISOMERASE"/>
    <property type="match status" value="1"/>
</dbReference>
<dbReference type="SUPFAM" id="SSF51735">
    <property type="entry name" value="NAD(P)-binding Rossmann-fold domains"/>
    <property type="match status" value="1"/>
</dbReference>
<feature type="binding site" evidence="9">
    <location>
        <position position="173"/>
    </location>
    <ligand>
        <name>1-deoxy-D-xylulose 5-phosphate</name>
        <dbReference type="ChEBI" id="CHEBI:57792"/>
    </ligand>
</feature>
<feature type="binding site" evidence="9">
    <location>
        <position position="202"/>
    </location>
    <ligand>
        <name>NADPH</name>
        <dbReference type="ChEBI" id="CHEBI:57783"/>
    </ligand>
</feature>
<feature type="binding site" evidence="9">
    <location>
        <position position="209"/>
    </location>
    <ligand>
        <name>1-deoxy-D-xylulose 5-phosphate</name>
        <dbReference type="ChEBI" id="CHEBI:57792"/>
    </ligand>
</feature>
<dbReference type="STRING" id="698762.SAMN00808754_1262"/>
<dbReference type="InterPro" id="IPR013644">
    <property type="entry name" value="DXP_reductoisomerase_C"/>
</dbReference>
<feature type="domain" description="1-deoxy-D-xylulose 5-phosphate reductoisomerase N-terminal" evidence="10">
    <location>
        <begin position="5"/>
        <end position="131"/>
    </location>
</feature>
<evidence type="ECO:0000256" key="4">
    <source>
        <dbReference type="ARBA" id="ARBA00022857"/>
    </source>
</evidence>
<dbReference type="SUPFAM" id="SSF55347">
    <property type="entry name" value="Glyceraldehyde-3-phosphate dehydrogenase-like, C-terminal domain"/>
    <property type="match status" value="1"/>
</dbReference>
<dbReference type="PIRSF" id="PIRSF006205">
    <property type="entry name" value="Dxp_reductismrs"/>
    <property type="match status" value="1"/>
</dbReference>
<dbReference type="OrthoDB" id="9806546at2"/>
<organism evidence="13 14">
    <name type="scientific">Thermanaeromonas toyohensis ToBE</name>
    <dbReference type="NCBI Taxonomy" id="698762"/>
    <lineage>
        <taxon>Bacteria</taxon>
        <taxon>Bacillati</taxon>
        <taxon>Bacillota</taxon>
        <taxon>Clostridia</taxon>
        <taxon>Neomoorellales</taxon>
        <taxon>Neomoorellaceae</taxon>
        <taxon>Thermanaeromonas</taxon>
    </lineage>
</organism>
<dbReference type="InterPro" id="IPR026877">
    <property type="entry name" value="DXPR_C"/>
</dbReference>
<evidence type="ECO:0000259" key="12">
    <source>
        <dbReference type="Pfam" id="PF13288"/>
    </source>
</evidence>
<feature type="binding site" evidence="9">
    <location>
        <position position="151"/>
    </location>
    <ligand>
        <name>Mn(2+)</name>
        <dbReference type="ChEBI" id="CHEBI:29035"/>
    </ligand>
</feature>
<feature type="binding site" evidence="9">
    <location>
        <position position="37"/>
    </location>
    <ligand>
        <name>NADPH</name>
        <dbReference type="ChEBI" id="CHEBI:57783"/>
    </ligand>
</feature>
<name>A0A1W1VQ91_9FIRM</name>
<dbReference type="UniPathway" id="UPA00056">
    <property type="reaction ID" value="UER00092"/>
</dbReference>
<evidence type="ECO:0000256" key="6">
    <source>
        <dbReference type="ARBA" id="ARBA00023211"/>
    </source>
</evidence>
<evidence type="ECO:0000256" key="9">
    <source>
        <dbReference type="HAMAP-Rule" id="MF_00183"/>
    </source>
</evidence>
<dbReference type="Pfam" id="PF02670">
    <property type="entry name" value="DXP_reductoisom"/>
    <property type="match status" value="1"/>
</dbReference>
<evidence type="ECO:0000313" key="14">
    <source>
        <dbReference type="Proteomes" id="UP000192569"/>
    </source>
</evidence>
<dbReference type="GO" id="GO:0070402">
    <property type="term" value="F:NADPH binding"/>
    <property type="evidence" value="ECO:0007669"/>
    <property type="project" value="InterPro"/>
</dbReference>
<comment type="cofactor">
    <cofactor evidence="9">
        <name>Mg(2+)</name>
        <dbReference type="ChEBI" id="CHEBI:18420"/>
    </cofactor>
    <cofactor evidence="9">
        <name>Mn(2+)</name>
        <dbReference type="ChEBI" id="CHEBI:29035"/>
    </cofactor>
</comment>
<evidence type="ECO:0000256" key="7">
    <source>
        <dbReference type="ARBA" id="ARBA00023229"/>
    </source>
</evidence>
<feature type="binding site" evidence="9">
    <location>
        <position position="196"/>
    </location>
    <ligand>
        <name>1-deoxy-D-xylulose 5-phosphate</name>
        <dbReference type="ChEBI" id="CHEBI:57792"/>
    </ligand>
</feature>
<keyword evidence="13" id="KW-0413">Isomerase</keyword>
<keyword evidence="7 9" id="KW-0414">Isoprene biosynthesis</keyword>
<feature type="domain" description="DXP reductoisomerase C-terminal" evidence="12">
    <location>
        <begin position="258"/>
        <end position="375"/>
    </location>
</feature>
<feature type="binding site" evidence="9">
    <location>
        <position position="12"/>
    </location>
    <ligand>
        <name>NADPH</name>
        <dbReference type="ChEBI" id="CHEBI:57783"/>
    </ligand>
</feature>
<feature type="binding site" evidence="9">
    <location>
        <position position="214"/>
    </location>
    <ligand>
        <name>1-deoxy-D-xylulose 5-phosphate</name>
        <dbReference type="ChEBI" id="CHEBI:57792"/>
    </ligand>
</feature>
<dbReference type="GO" id="GO:0030604">
    <property type="term" value="F:1-deoxy-D-xylulose-5-phosphate reductoisomerase activity"/>
    <property type="evidence" value="ECO:0007669"/>
    <property type="project" value="UniProtKB-UniRule"/>
</dbReference>
<dbReference type="InterPro" id="IPR003821">
    <property type="entry name" value="DXP_reductoisomerase"/>
</dbReference>
<comment type="similarity">
    <text evidence="2 9">Belongs to the DXR family.</text>
</comment>
<dbReference type="EMBL" id="LT838272">
    <property type="protein sequence ID" value="SMB95517.1"/>
    <property type="molecule type" value="Genomic_DNA"/>
</dbReference>
<dbReference type="Gene3D" id="3.40.50.720">
    <property type="entry name" value="NAD(P)-binding Rossmann-like Domain"/>
    <property type="match status" value="1"/>
</dbReference>
<proteinExistence type="inferred from homology"/>
<feature type="binding site" evidence="9">
    <location>
        <position position="150"/>
    </location>
    <ligand>
        <name>1-deoxy-D-xylulose 5-phosphate</name>
        <dbReference type="ChEBI" id="CHEBI:57792"/>
    </ligand>
</feature>
<feature type="binding site" evidence="9">
    <location>
        <position position="215"/>
    </location>
    <ligand>
        <name>1-deoxy-D-xylulose 5-phosphate</name>
        <dbReference type="ChEBI" id="CHEBI:57792"/>
    </ligand>
</feature>
<accession>A0A1W1VQ91</accession>
<feature type="binding site" evidence="9">
    <location>
        <position position="218"/>
    </location>
    <ligand>
        <name>Mn(2+)</name>
        <dbReference type="ChEBI" id="CHEBI:29035"/>
    </ligand>
</feature>
<feature type="binding site" evidence="9">
    <location>
        <position position="11"/>
    </location>
    <ligand>
        <name>NADPH</name>
        <dbReference type="ChEBI" id="CHEBI:57783"/>
    </ligand>
</feature>
<protein>
    <recommendedName>
        <fullName evidence="9">1-deoxy-D-xylulose 5-phosphate reductoisomerase</fullName>
        <shortName evidence="9">DXP reductoisomerase</shortName>
        <ecNumber evidence="9">1.1.1.267</ecNumber>
    </recommendedName>
    <alternativeName>
        <fullName evidence="9">1-deoxyxylulose-5-phosphate reductoisomerase</fullName>
    </alternativeName>
    <alternativeName>
        <fullName evidence="9">2-C-methyl-D-erythritol 4-phosphate synthase</fullName>
    </alternativeName>
</protein>
<dbReference type="NCBIfam" id="NF009114">
    <property type="entry name" value="PRK12464.1"/>
    <property type="match status" value="1"/>
</dbReference>
<dbReference type="GO" id="GO:0051484">
    <property type="term" value="P:isopentenyl diphosphate biosynthetic process, methylerythritol 4-phosphate pathway involved in terpenoid biosynthetic process"/>
    <property type="evidence" value="ECO:0007669"/>
    <property type="project" value="TreeGrafter"/>
</dbReference>
<comment type="pathway">
    <text evidence="1 9">Isoprenoid biosynthesis; isopentenyl diphosphate biosynthesis via DXP pathway; isopentenyl diphosphate from 1-deoxy-D-xylulose 5-phosphate: step 1/6.</text>
</comment>
<dbReference type="EC" id="1.1.1.267" evidence="9"/>
<keyword evidence="6 9" id="KW-0464">Manganese</keyword>
<evidence type="ECO:0000256" key="2">
    <source>
        <dbReference type="ARBA" id="ARBA00006825"/>
    </source>
</evidence>
<dbReference type="Pfam" id="PF13288">
    <property type="entry name" value="DXPR_C"/>
    <property type="match status" value="1"/>
</dbReference>
<feature type="domain" description="1-deoxy-D-xylulose 5-phosphate reductoisomerase C-terminal" evidence="11">
    <location>
        <begin position="145"/>
        <end position="226"/>
    </location>
</feature>
<dbReference type="HAMAP" id="MF_00183">
    <property type="entry name" value="DXP_reductoisom"/>
    <property type="match status" value="1"/>
</dbReference>
<evidence type="ECO:0000256" key="8">
    <source>
        <dbReference type="ARBA" id="ARBA00048543"/>
    </source>
</evidence>
<feature type="binding site" evidence="9">
    <location>
        <position position="151"/>
    </location>
    <ligand>
        <name>1-deoxy-D-xylulose 5-phosphate</name>
        <dbReference type="ChEBI" id="CHEBI:57792"/>
    </ligand>
</feature>
<evidence type="ECO:0000256" key="1">
    <source>
        <dbReference type="ARBA" id="ARBA00005094"/>
    </source>
</evidence>
<feature type="binding site" evidence="9">
    <location>
        <position position="123"/>
    </location>
    <ligand>
        <name>NADPH</name>
        <dbReference type="ChEBI" id="CHEBI:57783"/>
    </ligand>
</feature>
<evidence type="ECO:0000256" key="5">
    <source>
        <dbReference type="ARBA" id="ARBA00023002"/>
    </source>
</evidence>
<dbReference type="Proteomes" id="UP000192569">
    <property type="component" value="Chromosome I"/>
</dbReference>
<dbReference type="AlphaFoldDB" id="A0A1W1VQ91"/>
<keyword evidence="14" id="KW-1185">Reference proteome</keyword>
<gene>
    <name evidence="9" type="primary">dxr</name>
    <name evidence="13" type="ORF">SAMN00808754_1262</name>
</gene>
<dbReference type="InterPro" id="IPR013512">
    <property type="entry name" value="DXP_reductoisomerase_N"/>
</dbReference>
<feature type="binding site" evidence="9">
    <location>
        <position position="149"/>
    </location>
    <ligand>
        <name>Mn(2+)</name>
        <dbReference type="ChEBI" id="CHEBI:29035"/>
    </ligand>
</feature>
<keyword evidence="5 9" id="KW-0560">Oxidoreductase</keyword>
<evidence type="ECO:0000259" key="11">
    <source>
        <dbReference type="Pfam" id="PF08436"/>
    </source>
</evidence>
<dbReference type="RefSeq" id="WP_084664884.1">
    <property type="nucleotide sequence ID" value="NZ_LT838272.1"/>
</dbReference>
<feature type="binding site" evidence="9">
    <location>
        <position position="14"/>
    </location>
    <ligand>
        <name>NADPH</name>
        <dbReference type="ChEBI" id="CHEBI:57783"/>
    </ligand>
</feature>
<keyword evidence="9" id="KW-0460">Magnesium</keyword>
<dbReference type="PANTHER" id="PTHR30525:SF0">
    <property type="entry name" value="1-DEOXY-D-XYLULOSE 5-PHOSPHATE REDUCTOISOMERASE, CHLOROPLASTIC"/>
    <property type="match status" value="1"/>
</dbReference>
<evidence type="ECO:0000259" key="10">
    <source>
        <dbReference type="Pfam" id="PF02670"/>
    </source>
</evidence>
<feature type="binding site" evidence="9">
    <location>
        <position position="39"/>
    </location>
    <ligand>
        <name>NADPH</name>
        <dbReference type="ChEBI" id="CHEBI:57783"/>
    </ligand>
</feature>
<evidence type="ECO:0000256" key="3">
    <source>
        <dbReference type="ARBA" id="ARBA00022723"/>
    </source>
</evidence>
<dbReference type="GO" id="GO:0016853">
    <property type="term" value="F:isomerase activity"/>
    <property type="evidence" value="ECO:0007669"/>
    <property type="project" value="UniProtKB-KW"/>
</dbReference>
<comment type="catalytic activity">
    <reaction evidence="8">
        <text>2-C-methyl-D-erythritol 4-phosphate + NADP(+) = 1-deoxy-D-xylulose 5-phosphate + NADPH + H(+)</text>
        <dbReference type="Rhea" id="RHEA:13717"/>
        <dbReference type="ChEBI" id="CHEBI:15378"/>
        <dbReference type="ChEBI" id="CHEBI:57783"/>
        <dbReference type="ChEBI" id="CHEBI:57792"/>
        <dbReference type="ChEBI" id="CHEBI:58262"/>
        <dbReference type="ChEBI" id="CHEBI:58349"/>
        <dbReference type="EC" id="1.1.1.267"/>
    </reaction>
    <physiologicalReaction direction="right-to-left" evidence="8">
        <dbReference type="Rhea" id="RHEA:13719"/>
    </physiologicalReaction>
</comment>
<dbReference type="NCBIfam" id="TIGR00243">
    <property type="entry name" value="Dxr"/>
    <property type="match status" value="1"/>
</dbReference>
<comment type="caution">
    <text evidence="9">Lacks conserved residue(s) required for the propagation of feature annotation.</text>
</comment>
<keyword evidence="4 9" id="KW-0521">NADP</keyword>